<reference evidence="1" key="1">
    <citation type="journal article" date="2021" name="Proc. Natl. Acad. Sci. U.S.A.">
        <title>A Catalog of Tens of Thousands of Viruses from Human Metagenomes Reveals Hidden Associations with Chronic Diseases.</title>
        <authorList>
            <person name="Tisza M.J."/>
            <person name="Buck C.B."/>
        </authorList>
    </citation>
    <scope>NUCLEOTIDE SEQUENCE</scope>
    <source>
        <strain evidence="1">Ct8eQ1</strain>
    </source>
</reference>
<organism evidence="1">
    <name type="scientific">Siphoviridae sp. ct8eQ1</name>
    <dbReference type="NCBI Taxonomy" id="2826171"/>
    <lineage>
        <taxon>Viruses</taxon>
        <taxon>Duplodnaviria</taxon>
        <taxon>Heunggongvirae</taxon>
        <taxon>Uroviricota</taxon>
        <taxon>Caudoviricetes</taxon>
    </lineage>
</organism>
<name>A0A8S5N0G4_9CAUD</name>
<protein>
    <submittedName>
        <fullName evidence="1">Uncharacterized protein</fullName>
    </submittedName>
</protein>
<sequence>MIDQAIKQIEELFNSDLTDYRISKDTGLTLSVIQNYRSGKYELENMSFKVAKKLIRYAEELKMRNYDKIMVVVNELVLEDGATVTYWTEENPNDCTCCYSVDELKAHLGNMEEDEYEKLVFQVDFEEDEDKSYQFYMSEYKAVLDGDKFTLDCLRNTR</sequence>
<proteinExistence type="predicted"/>
<evidence type="ECO:0000313" key="1">
    <source>
        <dbReference type="EMBL" id="DAD87754.1"/>
    </source>
</evidence>
<accession>A0A8S5N0G4</accession>
<dbReference type="EMBL" id="BK015025">
    <property type="protein sequence ID" value="DAD87754.1"/>
    <property type="molecule type" value="Genomic_DNA"/>
</dbReference>